<organism evidence="7 8">
    <name type="scientific">Furculomyces boomerangus</name>
    <dbReference type="NCBI Taxonomy" id="61424"/>
    <lineage>
        <taxon>Eukaryota</taxon>
        <taxon>Fungi</taxon>
        <taxon>Fungi incertae sedis</taxon>
        <taxon>Zoopagomycota</taxon>
        <taxon>Kickxellomycotina</taxon>
        <taxon>Harpellomycetes</taxon>
        <taxon>Harpellales</taxon>
        <taxon>Harpellaceae</taxon>
        <taxon>Furculomyces</taxon>
    </lineage>
</organism>
<keyword evidence="5" id="KW-0469">Meiosis</keyword>
<reference evidence="7 8" key="1">
    <citation type="journal article" date="2018" name="MBio">
        <title>Comparative Genomics Reveals the Core Gene Toolbox for the Fungus-Insect Symbiosis.</title>
        <authorList>
            <person name="Wang Y."/>
            <person name="Stata M."/>
            <person name="Wang W."/>
            <person name="Stajich J.E."/>
            <person name="White M.M."/>
            <person name="Moncalvo J.M."/>
        </authorList>
    </citation>
    <scope>NUCLEOTIDE SEQUENCE [LARGE SCALE GENOMIC DNA]</scope>
    <source>
        <strain evidence="7 8">AUS-77-4</strain>
    </source>
</reference>
<dbReference type="InterPro" id="IPR007861">
    <property type="entry name" value="DNA_mismatch_repair_MutS_clamp"/>
</dbReference>
<accession>A0A2T9YNS1</accession>
<protein>
    <recommendedName>
        <fullName evidence="6">DNA mismatch repair proteins mutS family domain-containing protein</fullName>
    </recommendedName>
</protein>
<dbReference type="GO" id="GO:0005634">
    <property type="term" value="C:nucleus"/>
    <property type="evidence" value="ECO:0007669"/>
    <property type="project" value="TreeGrafter"/>
</dbReference>
<evidence type="ECO:0000256" key="5">
    <source>
        <dbReference type="ARBA" id="ARBA00023254"/>
    </source>
</evidence>
<dbReference type="InterPro" id="IPR036187">
    <property type="entry name" value="DNA_mismatch_repair_MutS_sf"/>
</dbReference>
<dbReference type="InterPro" id="IPR007696">
    <property type="entry name" value="DNA_mismatch_repair_MutS_core"/>
</dbReference>
<dbReference type="InterPro" id="IPR000432">
    <property type="entry name" value="DNA_mismatch_repair_MutS_C"/>
</dbReference>
<gene>
    <name evidence="7" type="ORF">BB559_003131</name>
</gene>
<dbReference type="GO" id="GO:0006298">
    <property type="term" value="P:mismatch repair"/>
    <property type="evidence" value="ECO:0007669"/>
    <property type="project" value="InterPro"/>
</dbReference>
<dbReference type="Gene3D" id="1.10.1420.10">
    <property type="match status" value="2"/>
</dbReference>
<evidence type="ECO:0000256" key="3">
    <source>
        <dbReference type="ARBA" id="ARBA00022840"/>
    </source>
</evidence>
<dbReference type="STRING" id="61424.A0A2T9YNS1"/>
<dbReference type="InterPro" id="IPR027417">
    <property type="entry name" value="P-loop_NTPase"/>
</dbReference>
<evidence type="ECO:0000256" key="4">
    <source>
        <dbReference type="ARBA" id="ARBA00023125"/>
    </source>
</evidence>
<evidence type="ECO:0000313" key="7">
    <source>
        <dbReference type="EMBL" id="PVU93951.1"/>
    </source>
</evidence>
<evidence type="ECO:0000259" key="6">
    <source>
        <dbReference type="PROSITE" id="PS00486"/>
    </source>
</evidence>
<dbReference type="SMART" id="SM00533">
    <property type="entry name" value="MUTSd"/>
    <property type="match status" value="1"/>
</dbReference>
<keyword evidence="2" id="KW-0547">Nucleotide-binding</keyword>
<dbReference type="Proteomes" id="UP000245699">
    <property type="component" value="Unassembled WGS sequence"/>
</dbReference>
<dbReference type="Pfam" id="PF00488">
    <property type="entry name" value="MutS_V"/>
    <property type="match status" value="1"/>
</dbReference>
<name>A0A2T9YNS1_9FUNG</name>
<comment type="similarity">
    <text evidence="1">Belongs to the DNA mismatch repair MutS family.</text>
</comment>
<evidence type="ECO:0000256" key="1">
    <source>
        <dbReference type="ARBA" id="ARBA00006271"/>
    </source>
</evidence>
<keyword evidence="3" id="KW-0067">ATP-binding</keyword>
<dbReference type="InterPro" id="IPR045076">
    <property type="entry name" value="MutS"/>
</dbReference>
<dbReference type="Pfam" id="PF05192">
    <property type="entry name" value="MutS_III"/>
    <property type="match status" value="1"/>
</dbReference>
<dbReference type="GO" id="GO:0005524">
    <property type="term" value="F:ATP binding"/>
    <property type="evidence" value="ECO:0007669"/>
    <property type="project" value="UniProtKB-KW"/>
</dbReference>
<feature type="domain" description="DNA mismatch repair proteins mutS family" evidence="6">
    <location>
        <begin position="754"/>
        <end position="770"/>
    </location>
</feature>
<dbReference type="EMBL" id="MBFT01000285">
    <property type="protein sequence ID" value="PVU93951.1"/>
    <property type="molecule type" value="Genomic_DNA"/>
</dbReference>
<dbReference type="AlphaFoldDB" id="A0A2T9YNS1"/>
<evidence type="ECO:0000256" key="2">
    <source>
        <dbReference type="ARBA" id="ARBA00022741"/>
    </source>
</evidence>
<dbReference type="SUPFAM" id="SSF48334">
    <property type="entry name" value="DNA repair protein MutS, domain III"/>
    <property type="match status" value="1"/>
</dbReference>
<dbReference type="SMART" id="SM00534">
    <property type="entry name" value="MUTSac"/>
    <property type="match status" value="1"/>
</dbReference>
<dbReference type="Gene3D" id="3.40.50.300">
    <property type="entry name" value="P-loop containing nucleotide triphosphate hydrolases"/>
    <property type="match status" value="1"/>
</dbReference>
<dbReference type="SUPFAM" id="SSF52540">
    <property type="entry name" value="P-loop containing nucleoside triphosphate hydrolases"/>
    <property type="match status" value="1"/>
</dbReference>
<dbReference type="PANTHER" id="PTHR11361:SF21">
    <property type="entry name" value="MUTS PROTEIN HOMOLOG 4"/>
    <property type="match status" value="1"/>
</dbReference>
<dbReference type="OrthoDB" id="276261at2759"/>
<proteinExistence type="inferred from homology"/>
<sequence length="867" mass="97298">MNSSNFGSPNKSLTKQAKLSQTLFATNPENTHHLGDKNSMSFASQTNSSGLYSLQDSFVPAKTKSFAYLQSQKRKKHFHTQKSSTHQTETKSLDFDLNKQNLNPCSIDFPNKDFKPAYSIDLTNESDEDHMYVCQNISHNTNNYTADGISIKFEPDTCPSTTNNTYEDMPLNDIYSRSKYLPSSSGKSTISTNINNIRNTRIIVAIVEGAGIASEIGLCALNLDLRECYLSQYADYGGFSKTIYNIELYNPGISAIKNWISEQDEPNIIMALNSRFYCLSALGALFSFLEDQSILEIKKKSVVATYQDHNCTMYIDSNTSKDLDLIESASGSDTQSTLFSVMNNTLTYMGRRMLRLNMLQPSTDPTTINGRLDAIEELLSTDVLFFGLKTELKDFPDIDATITAVIQASESSKIKHAEMNINSIVSVYRILEKCGKAKELLSEITGQVLSSISNVLSIPKITFLKKCIEEKIRTDLSPKKTALGLRNLRCYIVKEGQSGFLDVARKTFDESTNDALDLVKEYCDKYKLKIQIQYRHPHGYHLSADLDSLKDIEIPQEFINIKRKKNVCYFTSLDLVKLNDRIQNSITEINLLSDKVISKLILETRENLDVFYRISEAVALLDMILSFSTLSMDNGYVRPRFTDTLEIIDGRHPVLEKYQPPVVPNNIFAKDDMNVTVVIGSNMGGKSTFVRQIALLTIMAQMGCFVPAKKATFKIVDHLLTQLSHNDSIETNASSFMVEMRTTASILELHTNRSLVIMDELCRGTNVFEGGALCLSILNHFRKTGGFVFFTTHFISICEELEKMQGVRLVCVGNEAFSDRGRGNIKYKVKSLTSLPKEISDYGIDAARVVGFPKAILDEAKEVSDMM</sequence>
<dbReference type="Pfam" id="PF05190">
    <property type="entry name" value="MutS_IV"/>
    <property type="match status" value="1"/>
</dbReference>
<dbReference type="PANTHER" id="PTHR11361">
    <property type="entry name" value="DNA MISMATCH REPAIR PROTEIN MUTS FAMILY MEMBER"/>
    <property type="match status" value="1"/>
</dbReference>
<dbReference type="GO" id="GO:0007131">
    <property type="term" value="P:reciprocal meiotic recombination"/>
    <property type="evidence" value="ECO:0007669"/>
    <property type="project" value="TreeGrafter"/>
</dbReference>
<dbReference type="GO" id="GO:0030983">
    <property type="term" value="F:mismatched DNA binding"/>
    <property type="evidence" value="ECO:0007669"/>
    <property type="project" value="InterPro"/>
</dbReference>
<evidence type="ECO:0000313" key="8">
    <source>
        <dbReference type="Proteomes" id="UP000245699"/>
    </source>
</evidence>
<keyword evidence="4" id="KW-0238">DNA-binding</keyword>
<dbReference type="PROSITE" id="PS00486">
    <property type="entry name" value="DNA_MISMATCH_REPAIR_2"/>
    <property type="match status" value="1"/>
</dbReference>
<dbReference type="GO" id="GO:0140664">
    <property type="term" value="F:ATP-dependent DNA damage sensor activity"/>
    <property type="evidence" value="ECO:0007669"/>
    <property type="project" value="InterPro"/>
</dbReference>
<keyword evidence="8" id="KW-1185">Reference proteome</keyword>
<comment type="caution">
    <text evidence="7">The sequence shown here is derived from an EMBL/GenBank/DDBJ whole genome shotgun (WGS) entry which is preliminary data.</text>
</comment>